<proteinExistence type="predicted"/>
<accession>A0A0C3E5Y0</accession>
<dbReference type="EMBL" id="KN822010">
    <property type="protein sequence ID" value="KIM68180.1"/>
    <property type="molecule type" value="Genomic_DNA"/>
</dbReference>
<evidence type="ECO:0000313" key="1">
    <source>
        <dbReference type="EMBL" id="KIM68180.1"/>
    </source>
</evidence>
<dbReference type="AlphaFoldDB" id="A0A0C3E5Y0"/>
<dbReference type="HOGENOM" id="CLU_1533463_0_0_1"/>
<keyword evidence="2" id="KW-1185">Reference proteome</keyword>
<dbReference type="InParanoid" id="A0A0C3E5Y0"/>
<evidence type="ECO:0000313" key="2">
    <source>
        <dbReference type="Proteomes" id="UP000053989"/>
    </source>
</evidence>
<organism evidence="1 2">
    <name type="scientific">Scleroderma citrinum Foug A</name>
    <dbReference type="NCBI Taxonomy" id="1036808"/>
    <lineage>
        <taxon>Eukaryota</taxon>
        <taxon>Fungi</taxon>
        <taxon>Dikarya</taxon>
        <taxon>Basidiomycota</taxon>
        <taxon>Agaricomycotina</taxon>
        <taxon>Agaricomycetes</taxon>
        <taxon>Agaricomycetidae</taxon>
        <taxon>Boletales</taxon>
        <taxon>Sclerodermatineae</taxon>
        <taxon>Sclerodermataceae</taxon>
        <taxon>Scleroderma</taxon>
    </lineage>
</organism>
<dbReference type="Proteomes" id="UP000053989">
    <property type="component" value="Unassembled WGS sequence"/>
</dbReference>
<protein>
    <submittedName>
        <fullName evidence="1">Uncharacterized protein</fullName>
    </submittedName>
</protein>
<gene>
    <name evidence="1" type="ORF">SCLCIDRAFT_1209596</name>
</gene>
<reference evidence="1 2" key="1">
    <citation type="submission" date="2014-04" db="EMBL/GenBank/DDBJ databases">
        <authorList>
            <consortium name="DOE Joint Genome Institute"/>
            <person name="Kuo A."/>
            <person name="Kohler A."/>
            <person name="Nagy L.G."/>
            <person name="Floudas D."/>
            <person name="Copeland A."/>
            <person name="Barry K.W."/>
            <person name="Cichocki N."/>
            <person name="Veneault-Fourrey C."/>
            <person name="LaButti K."/>
            <person name="Lindquist E.A."/>
            <person name="Lipzen A."/>
            <person name="Lundell T."/>
            <person name="Morin E."/>
            <person name="Murat C."/>
            <person name="Sun H."/>
            <person name="Tunlid A."/>
            <person name="Henrissat B."/>
            <person name="Grigoriev I.V."/>
            <person name="Hibbett D.S."/>
            <person name="Martin F."/>
            <person name="Nordberg H.P."/>
            <person name="Cantor M.N."/>
            <person name="Hua S.X."/>
        </authorList>
    </citation>
    <scope>NUCLEOTIDE SEQUENCE [LARGE SCALE GENOMIC DNA]</scope>
    <source>
        <strain evidence="1 2">Foug A</strain>
    </source>
</reference>
<name>A0A0C3E5Y0_9AGAM</name>
<reference evidence="2" key="2">
    <citation type="submission" date="2015-01" db="EMBL/GenBank/DDBJ databases">
        <title>Evolutionary Origins and Diversification of the Mycorrhizal Mutualists.</title>
        <authorList>
            <consortium name="DOE Joint Genome Institute"/>
            <consortium name="Mycorrhizal Genomics Consortium"/>
            <person name="Kohler A."/>
            <person name="Kuo A."/>
            <person name="Nagy L.G."/>
            <person name="Floudas D."/>
            <person name="Copeland A."/>
            <person name="Barry K.W."/>
            <person name="Cichocki N."/>
            <person name="Veneault-Fourrey C."/>
            <person name="LaButti K."/>
            <person name="Lindquist E.A."/>
            <person name="Lipzen A."/>
            <person name="Lundell T."/>
            <person name="Morin E."/>
            <person name="Murat C."/>
            <person name="Riley R."/>
            <person name="Ohm R."/>
            <person name="Sun H."/>
            <person name="Tunlid A."/>
            <person name="Henrissat B."/>
            <person name="Grigoriev I.V."/>
            <person name="Hibbett D.S."/>
            <person name="Martin F."/>
        </authorList>
    </citation>
    <scope>NUCLEOTIDE SEQUENCE [LARGE SCALE GENOMIC DNA]</scope>
    <source>
        <strain evidence="2">Foug A</strain>
    </source>
</reference>
<sequence length="175" mass="19498">MQSTELNAKDDDVGYSLSDRRPFAWYDRMIHIKDSPIAVHVGGRGGPADLLERILLATCSSMGFLCHGVWHTAMVYVLASESWMGTGGGELAVLCQNRKHGDEQRLKCPNGRSEMKWRDDTNKGIIRNLGPDRRKRGSSTTKYIKVPGTDMGGVGCRWRSQLRGEQANPDVLDHL</sequence>